<dbReference type="OrthoDB" id="9135031at2"/>
<reference evidence="1 2" key="1">
    <citation type="submission" date="2018-11" db="EMBL/GenBank/DDBJ databases">
        <title>Whole genome sequencing of Pantoea sp. RIT388.</title>
        <authorList>
            <person name="Gan H.M."/>
            <person name="Hudson A.O."/>
        </authorList>
    </citation>
    <scope>NUCLEOTIDE SEQUENCE [LARGE SCALE GENOMIC DNA]</scope>
    <source>
        <strain evidence="1 2">RIT388</strain>
    </source>
</reference>
<sequence>MKRVERDFICLFNCLWYQDFPVFKGEYINRSNWTIHVGLVIRECAKLMGARTFFEQHGRTDAVLKYPDKQILTFVEWEYIQADKDSVNELDKLLEKNDECYFSTFISYCQHENIDVVMEKASRIWSKASRPLIFFLITYEPQAKKCRNFLELRTYFFSKGKRKLVRRQPALPWDVEQRKFNAEKDAA</sequence>
<keyword evidence="2" id="KW-1185">Reference proteome</keyword>
<dbReference type="Proteomes" id="UP000281332">
    <property type="component" value="Unassembled WGS sequence"/>
</dbReference>
<name>A0A3N4P806_9GAMM</name>
<dbReference type="AlphaFoldDB" id="A0A3N4P806"/>
<dbReference type="EMBL" id="RMVG01000009">
    <property type="protein sequence ID" value="RPD99849.1"/>
    <property type="molecule type" value="Genomic_DNA"/>
</dbReference>
<gene>
    <name evidence="1" type="ORF">BBB56_12785</name>
</gene>
<organism evidence="1 2">
    <name type="scientific">Candidatus Pantoea deserta</name>
    <dbReference type="NCBI Taxonomy" id="1869313"/>
    <lineage>
        <taxon>Bacteria</taxon>
        <taxon>Pseudomonadati</taxon>
        <taxon>Pseudomonadota</taxon>
        <taxon>Gammaproteobacteria</taxon>
        <taxon>Enterobacterales</taxon>
        <taxon>Erwiniaceae</taxon>
        <taxon>Pantoea</taxon>
    </lineage>
</organism>
<proteinExistence type="predicted"/>
<evidence type="ECO:0000313" key="2">
    <source>
        <dbReference type="Proteomes" id="UP000281332"/>
    </source>
</evidence>
<accession>A0A3N4P806</accession>
<evidence type="ECO:0000313" key="1">
    <source>
        <dbReference type="EMBL" id="RPD99849.1"/>
    </source>
</evidence>
<protein>
    <submittedName>
        <fullName evidence="1">Uncharacterized protein</fullName>
    </submittedName>
</protein>
<comment type="caution">
    <text evidence="1">The sequence shown here is derived from an EMBL/GenBank/DDBJ whole genome shotgun (WGS) entry which is preliminary data.</text>
</comment>